<dbReference type="Proteomes" id="UP000034954">
    <property type="component" value="Unassembled WGS sequence"/>
</dbReference>
<dbReference type="AlphaFoldDB" id="A0A0M2UX20"/>
<protein>
    <submittedName>
        <fullName evidence="6">ABC transporter ATP-binding component</fullName>
    </submittedName>
</protein>
<dbReference type="PROSITE" id="PS50893">
    <property type="entry name" value="ABC_TRANSPORTER_2"/>
    <property type="match status" value="1"/>
</dbReference>
<dbReference type="FunFam" id="3.40.50.300:FF:000032">
    <property type="entry name" value="Export ABC transporter ATP-binding protein"/>
    <property type="match status" value="1"/>
</dbReference>
<dbReference type="Pfam" id="PF00005">
    <property type="entry name" value="ABC_tran"/>
    <property type="match status" value="1"/>
</dbReference>
<sequence length="240" mass="26298">MIMVSENIVNNGTLLQAKDLVKEYTNGERAVPVLRGINLAVKKGEIVVIVGASGAGKSTLLHILGILDTPTSGSVLYKGINLTELNAKRQAYMRNCIFGFVFQFYHLLPDFTALENVLLPCFIGSRFLKGGAAAKGKTDRAISLLKQVGLGDRITHKPSQLSGGERQRVAIIRALINNPELLLCDEPTGNLDTRTGHEIRELIWDVNKKMNQTVVIVTHDEEMAKHAGRVVRIVDGSIME</sequence>
<gene>
    <name evidence="6" type="ORF">BROFUL_01758</name>
</gene>
<keyword evidence="7" id="KW-1185">Reference proteome</keyword>
<dbReference type="InterPro" id="IPR003593">
    <property type="entry name" value="AAA+_ATPase"/>
</dbReference>
<organism evidence="6 7">
    <name type="scientific">Candidatus Brocadia fulgida</name>
    <dbReference type="NCBI Taxonomy" id="380242"/>
    <lineage>
        <taxon>Bacteria</taxon>
        <taxon>Pseudomonadati</taxon>
        <taxon>Planctomycetota</taxon>
        <taxon>Candidatus Brocadiia</taxon>
        <taxon>Candidatus Brocadiales</taxon>
        <taxon>Candidatus Brocadiaceae</taxon>
        <taxon>Candidatus Brocadia</taxon>
    </lineage>
</organism>
<reference evidence="6 7" key="1">
    <citation type="journal article" date="2013" name="BMC Microbiol.">
        <title>Identification of the type II cytochrome c maturation pathway in anammox bacteria by comparative genomics.</title>
        <authorList>
            <person name="Ferousi C."/>
            <person name="Speth D.R."/>
            <person name="Reimann J."/>
            <person name="Op den Camp H.J."/>
            <person name="Allen J.W."/>
            <person name="Keltjens J.T."/>
            <person name="Jetten M.S."/>
        </authorList>
    </citation>
    <scope>NUCLEOTIDE SEQUENCE [LARGE SCALE GENOMIC DNA]</scope>
    <source>
        <strain evidence="6">RU1</strain>
    </source>
</reference>
<keyword evidence="3 6" id="KW-0067">ATP-binding</keyword>
<name>A0A0M2UX20_9BACT</name>
<dbReference type="Gene3D" id="3.40.50.300">
    <property type="entry name" value="P-loop containing nucleotide triphosphate hydrolases"/>
    <property type="match status" value="1"/>
</dbReference>
<evidence type="ECO:0000256" key="1">
    <source>
        <dbReference type="ARBA" id="ARBA00022448"/>
    </source>
</evidence>
<dbReference type="InterPro" id="IPR027417">
    <property type="entry name" value="P-loop_NTPase"/>
</dbReference>
<dbReference type="InterPro" id="IPR017871">
    <property type="entry name" value="ABC_transporter-like_CS"/>
</dbReference>
<dbReference type="PANTHER" id="PTHR24220">
    <property type="entry name" value="IMPORT ATP-BINDING PROTEIN"/>
    <property type="match status" value="1"/>
</dbReference>
<evidence type="ECO:0000313" key="6">
    <source>
        <dbReference type="EMBL" id="KKO19531.1"/>
    </source>
</evidence>
<dbReference type="GO" id="GO:0016887">
    <property type="term" value="F:ATP hydrolysis activity"/>
    <property type="evidence" value="ECO:0007669"/>
    <property type="project" value="InterPro"/>
</dbReference>
<dbReference type="PATRIC" id="fig|380242.3.peg.2179"/>
<dbReference type="InterPro" id="IPR017911">
    <property type="entry name" value="MacB-like_ATP-bd"/>
</dbReference>
<keyword evidence="1" id="KW-0813">Transport</keyword>
<evidence type="ECO:0000259" key="5">
    <source>
        <dbReference type="PROSITE" id="PS50893"/>
    </source>
</evidence>
<dbReference type="SUPFAM" id="SSF52540">
    <property type="entry name" value="P-loop containing nucleoside triphosphate hydrolases"/>
    <property type="match status" value="1"/>
</dbReference>
<proteinExistence type="inferred from homology"/>
<dbReference type="GO" id="GO:0098796">
    <property type="term" value="C:membrane protein complex"/>
    <property type="evidence" value="ECO:0007669"/>
    <property type="project" value="UniProtKB-ARBA"/>
</dbReference>
<dbReference type="InterPro" id="IPR015854">
    <property type="entry name" value="ABC_transpr_LolD-like"/>
</dbReference>
<dbReference type="SMART" id="SM00382">
    <property type="entry name" value="AAA"/>
    <property type="match status" value="1"/>
</dbReference>
<keyword evidence="2" id="KW-0547">Nucleotide-binding</keyword>
<dbReference type="PANTHER" id="PTHR24220:SF689">
    <property type="entry name" value="LIPOPROTEIN-RELEASING SYSTEM ATP-BINDING PROTEIN LOLD"/>
    <property type="match status" value="1"/>
</dbReference>
<dbReference type="CDD" id="cd03255">
    <property type="entry name" value="ABC_MJ0796_LolCDE_FtsE"/>
    <property type="match status" value="1"/>
</dbReference>
<evidence type="ECO:0000256" key="4">
    <source>
        <dbReference type="ARBA" id="ARBA00038388"/>
    </source>
</evidence>
<dbReference type="InterPro" id="IPR003439">
    <property type="entry name" value="ABC_transporter-like_ATP-bd"/>
</dbReference>
<dbReference type="GO" id="GO:0044874">
    <property type="term" value="P:lipoprotein localization to outer membrane"/>
    <property type="evidence" value="ECO:0007669"/>
    <property type="project" value="TreeGrafter"/>
</dbReference>
<dbReference type="GO" id="GO:0022857">
    <property type="term" value="F:transmembrane transporter activity"/>
    <property type="evidence" value="ECO:0007669"/>
    <property type="project" value="TreeGrafter"/>
</dbReference>
<accession>A0A0M2UX20</accession>
<dbReference type="GO" id="GO:0005886">
    <property type="term" value="C:plasma membrane"/>
    <property type="evidence" value="ECO:0007669"/>
    <property type="project" value="TreeGrafter"/>
</dbReference>
<evidence type="ECO:0000256" key="3">
    <source>
        <dbReference type="ARBA" id="ARBA00022840"/>
    </source>
</evidence>
<dbReference type="PROSITE" id="PS00211">
    <property type="entry name" value="ABC_TRANSPORTER_1"/>
    <property type="match status" value="1"/>
</dbReference>
<evidence type="ECO:0000256" key="2">
    <source>
        <dbReference type="ARBA" id="ARBA00022741"/>
    </source>
</evidence>
<comment type="similarity">
    <text evidence="4">Belongs to the ABC transporter superfamily. Macrolide exporter (TC 3.A.1.122) family.</text>
</comment>
<dbReference type="EMBL" id="LAQJ01000182">
    <property type="protein sequence ID" value="KKO19531.1"/>
    <property type="molecule type" value="Genomic_DNA"/>
</dbReference>
<dbReference type="GO" id="GO:0005524">
    <property type="term" value="F:ATP binding"/>
    <property type="evidence" value="ECO:0007669"/>
    <property type="project" value="UniProtKB-KW"/>
</dbReference>
<evidence type="ECO:0000313" key="7">
    <source>
        <dbReference type="Proteomes" id="UP000034954"/>
    </source>
</evidence>
<comment type="caution">
    <text evidence="6">The sequence shown here is derived from an EMBL/GenBank/DDBJ whole genome shotgun (WGS) entry which is preliminary data.</text>
</comment>
<dbReference type="GO" id="GO:0089705">
    <property type="term" value="P:protein localization to outer membrane"/>
    <property type="evidence" value="ECO:0007669"/>
    <property type="project" value="TreeGrafter"/>
</dbReference>
<feature type="domain" description="ABC transporter" evidence="5">
    <location>
        <begin position="15"/>
        <end position="240"/>
    </location>
</feature>